<dbReference type="PROSITE" id="PS51450">
    <property type="entry name" value="LRR"/>
    <property type="match status" value="1"/>
</dbReference>
<organism evidence="6 7">
    <name type="scientific">Chloropicon primus</name>
    <dbReference type="NCBI Taxonomy" id="1764295"/>
    <lineage>
        <taxon>Eukaryota</taxon>
        <taxon>Viridiplantae</taxon>
        <taxon>Chlorophyta</taxon>
        <taxon>Chloropicophyceae</taxon>
        <taxon>Chloropicales</taxon>
        <taxon>Chloropicaceae</taxon>
        <taxon>Chloropicon</taxon>
    </lineage>
</organism>
<dbReference type="EMBL" id="CP031042">
    <property type="protein sequence ID" value="QDZ23185.1"/>
    <property type="molecule type" value="Genomic_DNA"/>
</dbReference>
<name>A0A5B8MU43_9CHLO</name>
<dbReference type="SUPFAM" id="SSF52058">
    <property type="entry name" value="L domain-like"/>
    <property type="match status" value="1"/>
</dbReference>
<evidence type="ECO:0000256" key="2">
    <source>
        <dbReference type="ARBA" id="ARBA00022490"/>
    </source>
</evidence>
<dbReference type="Pfam" id="PF13516">
    <property type="entry name" value="LRR_6"/>
    <property type="match status" value="2"/>
</dbReference>
<protein>
    <recommendedName>
        <fullName evidence="8">Leucine-rich repeat domain-containing protein</fullName>
    </recommendedName>
</protein>
<feature type="compositionally biased region" description="Acidic residues" evidence="5">
    <location>
        <begin position="401"/>
        <end position="416"/>
    </location>
</feature>
<evidence type="ECO:0008006" key="8">
    <source>
        <dbReference type="Google" id="ProtNLM"/>
    </source>
</evidence>
<dbReference type="PRINTS" id="PR00019">
    <property type="entry name" value="LEURICHRPT"/>
</dbReference>
<dbReference type="SMART" id="SM00365">
    <property type="entry name" value="LRR_SD22"/>
    <property type="match status" value="3"/>
</dbReference>
<keyword evidence="4" id="KW-0677">Repeat</keyword>
<evidence type="ECO:0000256" key="3">
    <source>
        <dbReference type="ARBA" id="ARBA00022614"/>
    </source>
</evidence>
<dbReference type="PANTHER" id="PTHR22710:SF2">
    <property type="entry name" value="X-RAY RADIATION RESISTANCE-ASSOCIATED PROTEIN 1"/>
    <property type="match status" value="1"/>
</dbReference>
<gene>
    <name evidence="6" type="ORF">A3770_09p57030</name>
</gene>
<comment type="subcellular location">
    <subcellularLocation>
        <location evidence="1">Cytoplasm</location>
        <location evidence="1">Cytoskeleton</location>
        <location evidence="1">Cilium axoneme</location>
    </subcellularLocation>
</comment>
<evidence type="ECO:0000313" key="7">
    <source>
        <dbReference type="Proteomes" id="UP000316726"/>
    </source>
</evidence>
<dbReference type="STRING" id="1764295.A0A5B8MU43"/>
<evidence type="ECO:0000256" key="1">
    <source>
        <dbReference type="ARBA" id="ARBA00004430"/>
    </source>
</evidence>
<accession>A0A5B8MU43</accession>
<dbReference type="AlphaFoldDB" id="A0A5B8MU43"/>
<dbReference type="Proteomes" id="UP000316726">
    <property type="component" value="Chromosome 9"/>
</dbReference>
<evidence type="ECO:0000256" key="4">
    <source>
        <dbReference type="ARBA" id="ARBA00022737"/>
    </source>
</evidence>
<evidence type="ECO:0000313" key="6">
    <source>
        <dbReference type="EMBL" id="QDZ23185.1"/>
    </source>
</evidence>
<keyword evidence="2" id="KW-0963">Cytoplasm</keyword>
<keyword evidence="7" id="KW-1185">Reference proteome</keyword>
<dbReference type="InterPro" id="IPR001611">
    <property type="entry name" value="Leu-rich_rpt"/>
</dbReference>
<dbReference type="PANTHER" id="PTHR22710">
    <property type="entry name" value="X-RAY RADIATION RESISTANCE ASSOCIATED PROTEIN 1 XRRA1"/>
    <property type="match status" value="1"/>
</dbReference>
<feature type="region of interest" description="Disordered" evidence="5">
    <location>
        <begin position="373"/>
        <end position="418"/>
    </location>
</feature>
<dbReference type="GO" id="GO:0005634">
    <property type="term" value="C:nucleus"/>
    <property type="evidence" value="ECO:0007669"/>
    <property type="project" value="TreeGrafter"/>
</dbReference>
<evidence type="ECO:0000256" key="5">
    <source>
        <dbReference type="SAM" id="MobiDB-lite"/>
    </source>
</evidence>
<reference evidence="6 7" key="1">
    <citation type="submission" date="2018-07" db="EMBL/GenBank/DDBJ databases">
        <title>The complete nuclear genome of the prasinophyte Chloropicon primus (CCMP1205).</title>
        <authorList>
            <person name="Pombert J.-F."/>
            <person name="Otis C."/>
            <person name="Turmel M."/>
            <person name="Lemieux C."/>
        </authorList>
    </citation>
    <scope>NUCLEOTIDE SEQUENCE [LARGE SCALE GENOMIC DNA]</scope>
    <source>
        <strain evidence="6 7">CCMP1205</strain>
    </source>
</reference>
<dbReference type="Gene3D" id="3.80.10.10">
    <property type="entry name" value="Ribonuclease Inhibitor"/>
    <property type="match status" value="1"/>
</dbReference>
<dbReference type="GO" id="GO:0005930">
    <property type="term" value="C:axoneme"/>
    <property type="evidence" value="ECO:0007669"/>
    <property type="project" value="UniProtKB-SubCell"/>
</dbReference>
<proteinExistence type="predicted"/>
<keyword evidence="3" id="KW-0433">Leucine-rich repeat</keyword>
<dbReference type="InterPro" id="IPR032675">
    <property type="entry name" value="LRR_dom_sf"/>
</dbReference>
<dbReference type="OrthoDB" id="643377at2759"/>
<sequence length="528" mass="58346">MVEELQDLAVEGETSGFIREQLLMQKNSGVLASSTDEEELLNEVPEPREVSSRDFISDGEVSASGSGLINGFTILAAARARLPEEVHVADLSGQGYDTFEEEDLEYFHNLRLLDLSDNRLGSVEELSRLRLTELRAPVNNLRELNVSFRGAFASLKVLDVSYNELGPKALEELSTLSSLTKLDMSGNNLGGLERLGLKPLSGFPRLRTLVLEQAKLRSTDLTKLKQIPWLSELKMANNPIEEIPPQCEGGFASLEVIDLSFCALLMLDSVAVAQDFPKLRKVLMHGNNIFPQGRLSRHPLSSKVSLEKEDKGLGLAARKKGFTVSQMYNINMKKADLVTPNSRMQAFCNLTEEEIDEAFERLKDPMSIFSAEDYETVEGASTSQGEGEKEEESSTFLTSLVEEEDQSESEAQEELDPSSKLAKAFGLDPGKIFSVDHLGLDATAAINALKFALNHPLVDYNDTGKIEHHMKLTESAQRRKLETRRISSAVTTSKPKASKRKEAIQDMLARMKEKLAIAKEKIAAVPAS</sequence>